<dbReference type="Proteomes" id="UP000240509">
    <property type="component" value="Unassembled WGS sequence"/>
</dbReference>
<dbReference type="AlphaFoldDB" id="A0A2T4U4D8"/>
<feature type="chain" id="PRO_5015456477" evidence="1">
    <location>
        <begin position="25"/>
        <end position="78"/>
    </location>
</feature>
<name>A0A2T4U4D8_9BACI</name>
<reference evidence="2 3" key="1">
    <citation type="submission" date="2018-03" db="EMBL/GenBank/DDBJ databases">
        <title>Alkalicoccus saliphilus sp. nov., isolated from a mineral pool.</title>
        <authorList>
            <person name="Zhao B."/>
        </authorList>
    </citation>
    <scope>NUCLEOTIDE SEQUENCE [LARGE SCALE GENOMIC DNA]</scope>
    <source>
        <strain evidence="2 3">6AG</strain>
    </source>
</reference>
<gene>
    <name evidence="2" type="ORF">C6Y45_12125</name>
</gene>
<keyword evidence="1" id="KW-0732">Signal</keyword>
<dbReference type="RefSeq" id="WP_107585495.1">
    <property type="nucleotide sequence ID" value="NZ_PZJJ01000021.1"/>
</dbReference>
<protein>
    <submittedName>
        <fullName evidence="2">Uncharacterized protein</fullName>
    </submittedName>
</protein>
<accession>A0A2T4U4D8</accession>
<dbReference type="EMBL" id="PZJJ01000021">
    <property type="protein sequence ID" value="PTL38266.1"/>
    <property type="molecule type" value="Genomic_DNA"/>
</dbReference>
<evidence type="ECO:0000313" key="2">
    <source>
        <dbReference type="EMBL" id="PTL38266.1"/>
    </source>
</evidence>
<keyword evidence="3" id="KW-1185">Reference proteome</keyword>
<feature type="signal peptide" evidence="1">
    <location>
        <begin position="1"/>
        <end position="24"/>
    </location>
</feature>
<comment type="caution">
    <text evidence="2">The sequence shown here is derived from an EMBL/GenBank/DDBJ whole genome shotgun (WGS) entry which is preliminary data.</text>
</comment>
<proteinExistence type="predicted"/>
<sequence length="78" mass="8404">MRPGKIVLLHLVVVLIFGLLGASAAGAHSFGSDVNKHLAEVKQVTAKYHNVENAIADGYKEGSPCVPYMGIHYVKESR</sequence>
<organism evidence="2 3">
    <name type="scientific">Alkalicoccus saliphilus</name>
    <dbReference type="NCBI Taxonomy" id="200989"/>
    <lineage>
        <taxon>Bacteria</taxon>
        <taxon>Bacillati</taxon>
        <taxon>Bacillota</taxon>
        <taxon>Bacilli</taxon>
        <taxon>Bacillales</taxon>
        <taxon>Bacillaceae</taxon>
        <taxon>Alkalicoccus</taxon>
    </lineage>
</organism>
<evidence type="ECO:0000256" key="1">
    <source>
        <dbReference type="SAM" id="SignalP"/>
    </source>
</evidence>
<evidence type="ECO:0000313" key="3">
    <source>
        <dbReference type="Proteomes" id="UP000240509"/>
    </source>
</evidence>